<name>A0ABV0ADD0_9FLAO</name>
<dbReference type="PANTHER" id="PTHR43080">
    <property type="entry name" value="CBS DOMAIN-CONTAINING PROTEIN CBSX3, MITOCHONDRIAL"/>
    <property type="match status" value="1"/>
</dbReference>
<evidence type="ECO:0000259" key="3">
    <source>
        <dbReference type="PROSITE" id="PS51371"/>
    </source>
</evidence>
<dbReference type="EMBL" id="JAZHYP010000010">
    <property type="protein sequence ID" value="MEN3325073.1"/>
    <property type="molecule type" value="Genomic_DNA"/>
</dbReference>
<dbReference type="RefSeq" id="WP_346242870.1">
    <property type="nucleotide sequence ID" value="NZ_JAZHYP010000010.1"/>
</dbReference>
<proteinExistence type="predicted"/>
<dbReference type="Pfam" id="PF00571">
    <property type="entry name" value="CBS"/>
    <property type="match status" value="2"/>
</dbReference>
<evidence type="ECO:0000256" key="2">
    <source>
        <dbReference type="PROSITE-ProRule" id="PRU00703"/>
    </source>
</evidence>
<dbReference type="Proteomes" id="UP001416393">
    <property type="component" value="Unassembled WGS sequence"/>
</dbReference>
<reference evidence="4 5" key="1">
    <citation type="submission" date="2024-01" db="EMBL/GenBank/DDBJ databases">
        <title>Mariniflexile litorale sp. nov., isolated from the shallow sediments of the Sea of Japan.</title>
        <authorList>
            <person name="Romanenko L."/>
            <person name="Bystritskaya E."/>
            <person name="Isaeva M."/>
        </authorList>
    </citation>
    <scope>NUCLEOTIDE SEQUENCE [LARGE SCALE GENOMIC DNA]</scope>
    <source>
        <strain evidence="4 5">KCTC 32427</strain>
    </source>
</reference>
<feature type="domain" description="CBS" evidence="3">
    <location>
        <begin position="88"/>
        <end position="141"/>
    </location>
</feature>
<gene>
    <name evidence="4" type="ORF">VP395_15150</name>
</gene>
<dbReference type="SMART" id="SM00116">
    <property type="entry name" value="CBS"/>
    <property type="match status" value="2"/>
</dbReference>
<dbReference type="PROSITE" id="PS51371">
    <property type="entry name" value="CBS"/>
    <property type="match status" value="2"/>
</dbReference>
<dbReference type="SUPFAM" id="SSF54631">
    <property type="entry name" value="CBS-domain pair"/>
    <property type="match status" value="1"/>
</dbReference>
<dbReference type="InterPro" id="IPR046342">
    <property type="entry name" value="CBS_dom_sf"/>
</dbReference>
<dbReference type="Gene3D" id="3.10.580.10">
    <property type="entry name" value="CBS-domain"/>
    <property type="match status" value="1"/>
</dbReference>
<dbReference type="InterPro" id="IPR000644">
    <property type="entry name" value="CBS_dom"/>
</dbReference>
<comment type="caution">
    <text evidence="4">The sequence shown here is derived from an EMBL/GenBank/DDBJ whole genome shotgun (WGS) entry which is preliminary data.</text>
</comment>
<keyword evidence="5" id="KW-1185">Reference proteome</keyword>
<feature type="domain" description="CBS" evidence="3">
    <location>
        <begin position="11"/>
        <end position="70"/>
    </location>
</feature>
<protein>
    <submittedName>
        <fullName evidence="4">CBS domain-containing protein</fullName>
    </submittedName>
</protein>
<dbReference type="PANTHER" id="PTHR43080:SF2">
    <property type="entry name" value="CBS DOMAIN-CONTAINING PROTEIN"/>
    <property type="match status" value="1"/>
</dbReference>
<dbReference type="CDD" id="cd04584">
    <property type="entry name" value="CBS_pair_AcuB_like"/>
    <property type="match status" value="1"/>
</dbReference>
<evidence type="ECO:0000256" key="1">
    <source>
        <dbReference type="ARBA" id="ARBA00023122"/>
    </source>
</evidence>
<accession>A0ABV0ADD0</accession>
<sequence>MIRKAPISMIMTAPVITLKKKDSLETAERLFKKHHIRHIPVVNDNVVVGMLSYTDLLRLSFADVTDNPDSDANADAMVYNMFTIKQVMKQQIITVSTSNSIKDVAEILASKEFHALPVVDNNKLVGIVTTTDLIKYLLKQF</sequence>
<organism evidence="4 5">
    <name type="scientific">Mariniflexile soesokkakense</name>
    <dbReference type="NCBI Taxonomy" id="1343160"/>
    <lineage>
        <taxon>Bacteria</taxon>
        <taxon>Pseudomonadati</taxon>
        <taxon>Bacteroidota</taxon>
        <taxon>Flavobacteriia</taxon>
        <taxon>Flavobacteriales</taxon>
        <taxon>Flavobacteriaceae</taxon>
        <taxon>Mariniflexile</taxon>
    </lineage>
</organism>
<evidence type="ECO:0000313" key="4">
    <source>
        <dbReference type="EMBL" id="MEN3325073.1"/>
    </source>
</evidence>
<evidence type="ECO:0000313" key="5">
    <source>
        <dbReference type="Proteomes" id="UP001416393"/>
    </source>
</evidence>
<keyword evidence="1 2" id="KW-0129">CBS domain</keyword>
<dbReference type="InterPro" id="IPR051257">
    <property type="entry name" value="Diverse_CBS-Domain"/>
</dbReference>